<feature type="chain" id="PRO_5019300736" description="Type VI secretion protein" evidence="1">
    <location>
        <begin position="22"/>
        <end position="136"/>
    </location>
</feature>
<dbReference type="Gene3D" id="1.20.120.1620">
    <property type="match status" value="1"/>
</dbReference>
<sequence length="136" mass="15229" precursor="true">MINTRLIPIALACLFASHAFADDHAIMQRGYSPAESFRNFTLSQCVANGFQQHADIQKDAQIAAGGYLEIGHYPIEAYEEAVTLSKQFLAREYRTMAGQSLTLMKCIDLYHSDELTALVEKYEYALAHPDQEHGSN</sequence>
<dbReference type="AlphaFoldDB" id="A0A433SBF8"/>
<gene>
    <name evidence="2" type="ORF">CUZ56_02430</name>
</gene>
<keyword evidence="1" id="KW-0732">Signal</keyword>
<organism evidence="2 3">
    <name type="scientific">Saezia sanguinis</name>
    <dbReference type="NCBI Taxonomy" id="1965230"/>
    <lineage>
        <taxon>Bacteria</taxon>
        <taxon>Pseudomonadati</taxon>
        <taxon>Pseudomonadota</taxon>
        <taxon>Betaproteobacteria</taxon>
        <taxon>Burkholderiales</taxon>
        <taxon>Saeziaceae</taxon>
        <taxon>Saezia</taxon>
    </lineage>
</organism>
<reference evidence="2 3" key="1">
    <citation type="submission" date="2018-01" db="EMBL/GenBank/DDBJ databases">
        <title>Saezia sanguinis gen. nov., sp. nov., in the order Burkholderiales isolated from human blood.</title>
        <authorList>
            <person name="Medina-Pascual M.J."/>
            <person name="Valdezate S."/>
            <person name="Monzon S."/>
            <person name="Cuesta I."/>
            <person name="Carrasco G."/>
            <person name="Villalon P."/>
            <person name="Saez-Nieto J.A."/>
        </authorList>
    </citation>
    <scope>NUCLEOTIDE SEQUENCE [LARGE SCALE GENOMIC DNA]</scope>
    <source>
        <strain evidence="2 3">CNM695-12</strain>
    </source>
</reference>
<protein>
    <recommendedName>
        <fullName evidence="4">Type VI secretion protein</fullName>
    </recommendedName>
</protein>
<proteinExistence type="predicted"/>
<dbReference type="OrthoDB" id="9033782at2"/>
<dbReference type="Pfam" id="PF16695">
    <property type="entry name" value="Tai4"/>
    <property type="match status" value="1"/>
</dbReference>
<evidence type="ECO:0000313" key="3">
    <source>
        <dbReference type="Proteomes" id="UP000286947"/>
    </source>
</evidence>
<feature type="signal peptide" evidence="1">
    <location>
        <begin position="1"/>
        <end position="21"/>
    </location>
</feature>
<evidence type="ECO:0000313" key="2">
    <source>
        <dbReference type="EMBL" id="RUS66072.1"/>
    </source>
</evidence>
<dbReference type="RefSeq" id="WP_126980606.1">
    <property type="nucleotide sequence ID" value="NZ_PQSP01000007.1"/>
</dbReference>
<evidence type="ECO:0008006" key="4">
    <source>
        <dbReference type="Google" id="ProtNLM"/>
    </source>
</evidence>
<dbReference type="InterPro" id="IPR038314">
    <property type="entry name" value="T6SS_sf"/>
</dbReference>
<name>A0A433SBF8_9BURK</name>
<evidence type="ECO:0000256" key="1">
    <source>
        <dbReference type="SAM" id="SignalP"/>
    </source>
</evidence>
<comment type="caution">
    <text evidence="2">The sequence shown here is derived from an EMBL/GenBank/DDBJ whole genome shotgun (WGS) entry which is preliminary data.</text>
</comment>
<dbReference type="InterPro" id="IPR032032">
    <property type="entry name" value="Tai4"/>
</dbReference>
<dbReference type="EMBL" id="PQSP01000007">
    <property type="protein sequence ID" value="RUS66072.1"/>
    <property type="molecule type" value="Genomic_DNA"/>
</dbReference>
<keyword evidence="3" id="KW-1185">Reference proteome</keyword>
<dbReference type="Proteomes" id="UP000286947">
    <property type="component" value="Unassembled WGS sequence"/>
</dbReference>
<accession>A0A433SBF8</accession>